<evidence type="ECO:0000313" key="3">
    <source>
        <dbReference type="Proteomes" id="UP000217465"/>
    </source>
</evidence>
<keyword evidence="1" id="KW-0812">Transmembrane</keyword>
<dbReference type="InterPro" id="IPR054200">
    <property type="entry name" value="DUF6905"/>
</dbReference>
<dbReference type="AlphaFoldDB" id="A0A854W578"/>
<keyword evidence="1" id="KW-1133">Transmembrane helix</keyword>
<dbReference type="Pfam" id="PF21846">
    <property type="entry name" value="DUF6905"/>
    <property type="match status" value="1"/>
</dbReference>
<feature type="transmembrane region" description="Helical" evidence="1">
    <location>
        <begin position="31"/>
        <end position="49"/>
    </location>
</feature>
<comment type="caution">
    <text evidence="2">The sequence shown here is derived from an EMBL/GenBank/DDBJ whole genome shotgun (WGS) entry which is preliminary data.</text>
</comment>
<evidence type="ECO:0000256" key="1">
    <source>
        <dbReference type="SAM" id="Phobius"/>
    </source>
</evidence>
<keyword evidence="1" id="KW-0472">Membrane</keyword>
<name>A0A854W578_9STRE</name>
<organism evidence="2 3">
    <name type="scientific">Streptococcus parauberis</name>
    <dbReference type="NCBI Taxonomy" id="1348"/>
    <lineage>
        <taxon>Bacteria</taxon>
        <taxon>Bacillati</taxon>
        <taxon>Bacillota</taxon>
        <taxon>Bacilli</taxon>
        <taxon>Lactobacillales</taxon>
        <taxon>Streptococcaceae</taxon>
        <taxon>Streptococcus</taxon>
    </lineage>
</organism>
<dbReference type="EMBL" id="NSGR01000010">
    <property type="protein sequence ID" value="PCH10568.1"/>
    <property type="molecule type" value="Genomic_DNA"/>
</dbReference>
<gene>
    <name evidence="2" type="ORF">A9Y57_01857</name>
</gene>
<dbReference type="Proteomes" id="UP000217465">
    <property type="component" value="Unassembled WGS sequence"/>
</dbReference>
<proteinExistence type="predicted"/>
<dbReference type="RefSeq" id="WP_096633872.1">
    <property type="nucleotide sequence ID" value="NZ_LHAE01000007.1"/>
</dbReference>
<sequence length="114" mass="12513">MKRIRGILAYSFAAIWVTQIWRLFAAPVAPYAGFVVAIIAITPAWYICHYRGFIPQSQEEIAIDMGGIGSAVFVSNSLKYGLGVSLKSFPTLLCLVIGACLAGYLYEKIEIKGY</sequence>
<accession>A0A854W578</accession>
<protein>
    <submittedName>
        <fullName evidence="2">Uncharacterized protein</fullName>
    </submittedName>
</protein>
<evidence type="ECO:0000313" key="2">
    <source>
        <dbReference type="EMBL" id="PCH10568.1"/>
    </source>
</evidence>
<feature type="transmembrane region" description="Helical" evidence="1">
    <location>
        <begin position="88"/>
        <end position="106"/>
    </location>
</feature>
<reference evidence="2 3" key="1">
    <citation type="submission" date="2016-06" db="EMBL/GenBank/DDBJ databases">
        <authorList>
            <person name="Haines A.N."/>
            <person name="Council K.R."/>
        </authorList>
    </citation>
    <scope>NUCLEOTIDE SEQUENCE [LARGE SCALE GENOMIC DNA]</scope>
    <source>
        <strain evidence="2 3">SP158-29</strain>
    </source>
</reference>